<dbReference type="AlphaFoldDB" id="A0A176WKA5"/>
<organism evidence="1 2">
    <name type="scientific">Marchantia polymorpha subsp. ruderalis</name>
    <dbReference type="NCBI Taxonomy" id="1480154"/>
    <lineage>
        <taxon>Eukaryota</taxon>
        <taxon>Viridiplantae</taxon>
        <taxon>Streptophyta</taxon>
        <taxon>Embryophyta</taxon>
        <taxon>Marchantiophyta</taxon>
        <taxon>Marchantiopsida</taxon>
        <taxon>Marchantiidae</taxon>
        <taxon>Marchantiales</taxon>
        <taxon>Marchantiaceae</taxon>
        <taxon>Marchantia</taxon>
    </lineage>
</organism>
<dbReference type="EMBL" id="LVLJ01000695">
    <property type="protein sequence ID" value="OAE33063.1"/>
    <property type="molecule type" value="Genomic_DNA"/>
</dbReference>
<evidence type="ECO:0000313" key="1">
    <source>
        <dbReference type="EMBL" id="OAE33063.1"/>
    </source>
</evidence>
<gene>
    <name evidence="1" type="ORF">AXG93_1913s1650</name>
</gene>
<name>A0A176WKA5_MARPO</name>
<reference evidence="1" key="1">
    <citation type="submission" date="2016-03" db="EMBL/GenBank/DDBJ databases">
        <title>Mechanisms controlling the formation of the plant cell surface in tip-growing cells are functionally conserved among land plants.</title>
        <authorList>
            <person name="Honkanen S."/>
            <person name="Jones V.A."/>
            <person name="Morieri G."/>
            <person name="Champion C."/>
            <person name="Hetherington A.J."/>
            <person name="Kelly S."/>
            <person name="Saint-Marcoux D."/>
            <person name="Proust H."/>
            <person name="Prescott H."/>
            <person name="Dolan L."/>
        </authorList>
    </citation>
    <scope>NUCLEOTIDE SEQUENCE [LARGE SCALE GENOMIC DNA]</scope>
    <source>
        <tissue evidence="1">Whole gametophyte</tissue>
    </source>
</reference>
<evidence type="ECO:0000313" key="2">
    <source>
        <dbReference type="Proteomes" id="UP000077202"/>
    </source>
</evidence>
<protein>
    <submittedName>
        <fullName evidence="1">Uncharacterized protein</fullName>
    </submittedName>
</protein>
<proteinExistence type="predicted"/>
<sequence>MHCPALHLQCPALRNEQQLAAAAAAISPENLDLERRIEVLSHSAGTFSCPGAVISSISQLKEQKEEEQEEDLTKITSDEVFI</sequence>
<dbReference type="Proteomes" id="UP000077202">
    <property type="component" value="Unassembled WGS sequence"/>
</dbReference>
<comment type="caution">
    <text evidence="1">The sequence shown here is derived from an EMBL/GenBank/DDBJ whole genome shotgun (WGS) entry which is preliminary data.</text>
</comment>
<accession>A0A176WKA5</accession>
<keyword evidence="2" id="KW-1185">Reference proteome</keyword>